<reference evidence="8 9" key="1">
    <citation type="submission" date="2020-08" db="EMBL/GenBank/DDBJ databases">
        <title>Genomic Encyclopedia of Type Strains, Phase IV (KMG-IV): sequencing the most valuable type-strain genomes for metagenomic binning, comparative biology and taxonomic classification.</title>
        <authorList>
            <person name="Goeker M."/>
        </authorList>
    </citation>
    <scope>NUCLEOTIDE SEQUENCE [LARGE SCALE GENOMIC DNA]</scope>
    <source>
        <strain evidence="8 9">DSM 103377</strain>
    </source>
</reference>
<evidence type="ECO:0000256" key="3">
    <source>
        <dbReference type="ARBA" id="ARBA00022692"/>
    </source>
</evidence>
<dbReference type="Proteomes" id="UP000553766">
    <property type="component" value="Unassembled WGS sequence"/>
</dbReference>
<evidence type="ECO:0000313" key="9">
    <source>
        <dbReference type="Proteomes" id="UP000553766"/>
    </source>
</evidence>
<keyword evidence="4 6" id="KW-1133">Transmembrane helix</keyword>
<dbReference type="GO" id="GO:0016020">
    <property type="term" value="C:membrane"/>
    <property type="evidence" value="ECO:0007669"/>
    <property type="project" value="UniProtKB-SubCell"/>
</dbReference>
<keyword evidence="5 6" id="KW-0472">Membrane</keyword>
<evidence type="ECO:0000256" key="2">
    <source>
        <dbReference type="ARBA" id="ARBA00007362"/>
    </source>
</evidence>
<evidence type="ECO:0000256" key="4">
    <source>
        <dbReference type="ARBA" id="ARBA00022989"/>
    </source>
</evidence>
<name>A0A840X153_9RHOB</name>
<dbReference type="PANTHER" id="PTHR32322">
    <property type="entry name" value="INNER MEMBRANE TRANSPORTER"/>
    <property type="match status" value="1"/>
</dbReference>
<dbReference type="InterPro" id="IPR050638">
    <property type="entry name" value="AA-Vitamin_Transporters"/>
</dbReference>
<evidence type="ECO:0000256" key="6">
    <source>
        <dbReference type="SAM" id="Phobius"/>
    </source>
</evidence>
<dbReference type="Pfam" id="PF00892">
    <property type="entry name" value="EamA"/>
    <property type="match status" value="2"/>
</dbReference>
<dbReference type="InterPro" id="IPR037185">
    <property type="entry name" value="EmrE-like"/>
</dbReference>
<dbReference type="InterPro" id="IPR000620">
    <property type="entry name" value="EamA_dom"/>
</dbReference>
<feature type="transmembrane region" description="Helical" evidence="6">
    <location>
        <begin position="174"/>
        <end position="193"/>
    </location>
</feature>
<dbReference type="AlphaFoldDB" id="A0A840X153"/>
<sequence>MTRPFDLALTALAPAIWGSSYIVTTELLPDGSPLTIAMLRASPAGLLLLLWTRNLPRGVWILRSLVLGVLNFSLFWGLMFVAAYALPGGLAATLGAIQPLIVLFLAKLLLDQSVRPAAVLAGLGGMLGVALLVVKPGAGFDMVGILAALGGAVSMACGTVLTRKWQPPVPALTFTAWQLTAGGLILVPVALWLEPPLPPLDAGAVVGLVWLGLIGGAATYFIWFRGIARLGPSTVAPLGLLSPVVATLLGLALLGEGMTLPQSLGMALVLGSVWVGQMGPTAAPRLPRKGVAPQL</sequence>
<proteinExistence type="inferred from homology"/>
<dbReference type="EMBL" id="JACIJS010000004">
    <property type="protein sequence ID" value="MBB5515625.1"/>
    <property type="molecule type" value="Genomic_DNA"/>
</dbReference>
<feature type="transmembrane region" description="Helical" evidence="6">
    <location>
        <begin position="205"/>
        <end position="223"/>
    </location>
</feature>
<feature type="domain" description="EamA" evidence="7">
    <location>
        <begin position="143"/>
        <end position="274"/>
    </location>
</feature>
<feature type="transmembrane region" description="Helical" evidence="6">
    <location>
        <begin position="34"/>
        <end position="52"/>
    </location>
</feature>
<accession>A0A840X153</accession>
<evidence type="ECO:0000256" key="5">
    <source>
        <dbReference type="ARBA" id="ARBA00023136"/>
    </source>
</evidence>
<evidence type="ECO:0000256" key="1">
    <source>
        <dbReference type="ARBA" id="ARBA00004141"/>
    </source>
</evidence>
<comment type="subcellular location">
    <subcellularLocation>
        <location evidence="1">Membrane</location>
        <topology evidence="1">Multi-pass membrane protein</topology>
    </subcellularLocation>
</comment>
<evidence type="ECO:0000259" key="7">
    <source>
        <dbReference type="Pfam" id="PF00892"/>
    </source>
</evidence>
<evidence type="ECO:0000313" key="8">
    <source>
        <dbReference type="EMBL" id="MBB5515625.1"/>
    </source>
</evidence>
<keyword evidence="3 6" id="KW-0812">Transmembrane</keyword>
<dbReference type="SUPFAM" id="SSF103481">
    <property type="entry name" value="Multidrug resistance efflux transporter EmrE"/>
    <property type="match status" value="2"/>
</dbReference>
<comment type="similarity">
    <text evidence="2">Belongs to the EamA transporter family.</text>
</comment>
<feature type="domain" description="EamA" evidence="7">
    <location>
        <begin position="9"/>
        <end position="133"/>
    </location>
</feature>
<comment type="caution">
    <text evidence="8">The sequence shown here is derived from an EMBL/GenBank/DDBJ whole genome shotgun (WGS) entry which is preliminary data.</text>
</comment>
<gene>
    <name evidence="8" type="ORF">FHS89_001637</name>
</gene>
<feature type="transmembrane region" description="Helical" evidence="6">
    <location>
        <begin position="235"/>
        <end position="254"/>
    </location>
</feature>
<protein>
    <submittedName>
        <fullName evidence="8">Putative blue pigment (Indigoidine) exporter</fullName>
    </submittedName>
</protein>
<organism evidence="8 9">
    <name type="scientific">Rubricella aquisinus</name>
    <dbReference type="NCBI Taxonomy" id="2028108"/>
    <lineage>
        <taxon>Bacteria</taxon>
        <taxon>Pseudomonadati</taxon>
        <taxon>Pseudomonadota</taxon>
        <taxon>Alphaproteobacteria</taxon>
        <taxon>Rhodobacterales</taxon>
        <taxon>Paracoccaceae</taxon>
        <taxon>Rubricella</taxon>
    </lineage>
</organism>
<dbReference type="RefSeq" id="WP_184010469.1">
    <property type="nucleotide sequence ID" value="NZ_JACIJS010000004.1"/>
</dbReference>
<feature type="transmembrane region" description="Helical" evidence="6">
    <location>
        <begin position="64"/>
        <end position="84"/>
    </location>
</feature>
<feature type="transmembrane region" description="Helical" evidence="6">
    <location>
        <begin position="140"/>
        <end position="162"/>
    </location>
</feature>
<feature type="transmembrane region" description="Helical" evidence="6">
    <location>
        <begin position="90"/>
        <end position="110"/>
    </location>
</feature>
<dbReference type="PANTHER" id="PTHR32322:SF2">
    <property type="entry name" value="EAMA DOMAIN-CONTAINING PROTEIN"/>
    <property type="match status" value="1"/>
</dbReference>
<feature type="transmembrane region" description="Helical" evidence="6">
    <location>
        <begin position="117"/>
        <end position="134"/>
    </location>
</feature>
<keyword evidence="9" id="KW-1185">Reference proteome</keyword>